<accession>A0ACC3A6A9</accession>
<sequence>MNQIPDAWDDDWSNAADEQAQPKSSEPKKLTAKQTKAQRRAQQAEFNRQLWAEAEGPRETNYFLESRNVVPLRQEFKAAPVLLSRKGPIIQKVRPTVEASVGNSTLKDKEESSEDEEDLAAKQKALDEAKAQATRDREEKQRKYEERRLELFGPSSASNSTNGYGGGPISRSGGSSPASLTPPGSRSSTPHRGGRGRGGRRGNAFNGQNTQRAQQHQQFQQQQLREVYDPGYAAKPGSTFLMRREQGEGNSSKESQPIREPKAPDGSGRNGAGFLPRPSKYADDPAQPVEAFQIA</sequence>
<protein>
    <submittedName>
        <fullName evidence="1">Uncharacterized protein</fullName>
    </submittedName>
</protein>
<reference evidence="1" key="1">
    <citation type="submission" date="2022-10" db="EMBL/GenBank/DDBJ databases">
        <title>Culturing micro-colonial fungi from biological soil crusts in the Mojave desert and describing Neophaeococcomyces mojavensis, and introducing the new genera and species Taxawa tesnikishii.</title>
        <authorList>
            <person name="Kurbessoian T."/>
            <person name="Stajich J.E."/>
        </authorList>
    </citation>
    <scope>NUCLEOTIDE SEQUENCE</scope>
    <source>
        <strain evidence="1">JES_112</strain>
    </source>
</reference>
<dbReference type="Proteomes" id="UP001172386">
    <property type="component" value="Unassembled WGS sequence"/>
</dbReference>
<evidence type="ECO:0000313" key="2">
    <source>
        <dbReference type="Proteomes" id="UP001172386"/>
    </source>
</evidence>
<name>A0ACC3A6A9_9EURO</name>
<dbReference type="EMBL" id="JAPDRQ010000090">
    <property type="protein sequence ID" value="KAJ9655755.1"/>
    <property type="molecule type" value="Genomic_DNA"/>
</dbReference>
<evidence type="ECO:0000313" key="1">
    <source>
        <dbReference type="EMBL" id="KAJ9655755.1"/>
    </source>
</evidence>
<organism evidence="1 2">
    <name type="scientific">Neophaeococcomyces mojaviensis</name>
    <dbReference type="NCBI Taxonomy" id="3383035"/>
    <lineage>
        <taxon>Eukaryota</taxon>
        <taxon>Fungi</taxon>
        <taxon>Dikarya</taxon>
        <taxon>Ascomycota</taxon>
        <taxon>Pezizomycotina</taxon>
        <taxon>Eurotiomycetes</taxon>
        <taxon>Chaetothyriomycetidae</taxon>
        <taxon>Chaetothyriales</taxon>
        <taxon>Chaetothyriales incertae sedis</taxon>
        <taxon>Neophaeococcomyces</taxon>
    </lineage>
</organism>
<proteinExistence type="predicted"/>
<comment type="caution">
    <text evidence="1">The sequence shown here is derived from an EMBL/GenBank/DDBJ whole genome shotgun (WGS) entry which is preliminary data.</text>
</comment>
<keyword evidence="2" id="KW-1185">Reference proteome</keyword>
<gene>
    <name evidence="1" type="ORF">H2198_005461</name>
</gene>